<keyword evidence="4" id="KW-1185">Reference proteome</keyword>
<sequence length="66" mass="7144">MLLLGSLLLWRAPVSWESLCYGRLPRQWQAASALGGTSIGADRVSGGGRPSLTGLHRPRCRPQNSQ</sequence>
<feature type="chain" id="PRO_5045908524" evidence="2">
    <location>
        <begin position="17"/>
        <end position="66"/>
    </location>
</feature>
<proteinExistence type="predicted"/>
<dbReference type="Proteomes" id="UP001266305">
    <property type="component" value="Unassembled WGS sequence"/>
</dbReference>
<reference evidence="3 4" key="1">
    <citation type="submission" date="2023-05" db="EMBL/GenBank/DDBJ databases">
        <title>B98-5 Cell Line De Novo Hybrid Assembly: An Optical Mapping Approach.</title>
        <authorList>
            <person name="Kananen K."/>
            <person name="Auerbach J.A."/>
            <person name="Kautto E."/>
            <person name="Blachly J.S."/>
        </authorList>
    </citation>
    <scope>NUCLEOTIDE SEQUENCE [LARGE SCALE GENOMIC DNA]</scope>
    <source>
        <strain evidence="3">B95-8</strain>
        <tissue evidence="3">Cell line</tissue>
    </source>
</reference>
<evidence type="ECO:0000256" key="1">
    <source>
        <dbReference type="SAM" id="MobiDB-lite"/>
    </source>
</evidence>
<evidence type="ECO:0000313" key="3">
    <source>
        <dbReference type="EMBL" id="KAK2081587.1"/>
    </source>
</evidence>
<feature type="non-terminal residue" evidence="3">
    <location>
        <position position="66"/>
    </location>
</feature>
<protein>
    <submittedName>
        <fullName evidence="3">Uncharacterized protein</fullName>
    </submittedName>
</protein>
<gene>
    <name evidence="3" type="ORF">P7K49_039564</name>
</gene>
<evidence type="ECO:0000256" key="2">
    <source>
        <dbReference type="SAM" id="SignalP"/>
    </source>
</evidence>
<organism evidence="3 4">
    <name type="scientific">Saguinus oedipus</name>
    <name type="common">Cotton-top tamarin</name>
    <name type="synonym">Oedipomidas oedipus</name>
    <dbReference type="NCBI Taxonomy" id="9490"/>
    <lineage>
        <taxon>Eukaryota</taxon>
        <taxon>Metazoa</taxon>
        <taxon>Chordata</taxon>
        <taxon>Craniata</taxon>
        <taxon>Vertebrata</taxon>
        <taxon>Euteleostomi</taxon>
        <taxon>Mammalia</taxon>
        <taxon>Eutheria</taxon>
        <taxon>Euarchontoglires</taxon>
        <taxon>Primates</taxon>
        <taxon>Haplorrhini</taxon>
        <taxon>Platyrrhini</taxon>
        <taxon>Cebidae</taxon>
        <taxon>Callitrichinae</taxon>
        <taxon>Saguinus</taxon>
    </lineage>
</organism>
<evidence type="ECO:0000313" key="4">
    <source>
        <dbReference type="Proteomes" id="UP001266305"/>
    </source>
</evidence>
<feature type="signal peptide" evidence="2">
    <location>
        <begin position="1"/>
        <end position="16"/>
    </location>
</feature>
<accession>A0ABQ9TA12</accession>
<comment type="caution">
    <text evidence="3">The sequence shown here is derived from an EMBL/GenBank/DDBJ whole genome shotgun (WGS) entry which is preliminary data.</text>
</comment>
<keyword evidence="2" id="KW-0732">Signal</keyword>
<name>A0ABQ9TA12_SAGOE</name>
<feature type="region of interest" description="Disordered" evidence="1">
    <location>
        <begin position="37"/>
        <end position="66"/>
    </location>
</feature>
<dbReference type="EMBL" id="JASSZA010000200">
    <property type="protein sequence ID" value="KAK2081587.1"/>
    <property type="molecule type" value="Genomic_DNA"/>
</dbReference>